<dbReference type="AlphaFoldDB" id="U5DBQ2"/>
<dbReference type="Pfam" id="PF14299">
    <property type="entry name" value="PP2"/>
    <property type="match status" value="1"/>
</dbReference>
<dbReference type="OMA" id="EREDECI"/>
<evidence type="ECO:0008006" key="3">
    <source>
        <dbReference type="Google" id="ProtNLM"/>
    </source>
</evidence>
<dbReference type="Gramene" id="ERN18862">
    <property type="protein sequence ID" value="ERN18862"/>
    <property type="gene ID" value="AMTR_s00067p00139470"/>
</dbReference>
<reference evidence="2" key="1">
    <citation type="journal article" date="2013" name="Science">
        <title>The Amborella genome and the evolution of flowering plants.</title>
        <authorList>
            <consortium name="Amborella Genome Project"/>
        </authorList>
    </citation>
    <scope>NUCLEOTIDE SEQUENCE [LARGE SCALE GENOMIC DNA]</scope>
</reference>
<evidence type="ECO:0000313" key="2">
    <source>
        <dbReference type="Proteomes" id="UP000017836"/>
    </source>
</evidence>
<dbReference type="HOGENOM" id="CLU_050973_3_0_1"/>
<dbReference type="EMBL" id="KI392078">
    <property type="protein sequence ID" value="ERN18862.1"/>
    <property type="molecule type" value="Genomic_DNA"/>
</dbReference>
<gene>
    <name evidence="1" type="ORF">AMTR_s00067p00139470</name>
</gene>
<dbReference type="PANTHER" id="PTHR32278:SF111">
    <property type="entry name" value="F-BOX PROTEIN PP2-B12-RELATED"/>
    <property type="match status" value="1"/>
</dbReference>
<dbReference type="InterPro" id="IPR025886">
    <property type="entry name" value="PP2-like"/>
</dbReference>
<proteinExistence type="predicted"/>
<sequence length="198" mass="22105">MSSIAFTSNSKYFELWLHLSSSALFLGTVSLFSEVATLSSVCWLEINAELNASMLSPKTQYVAVFVMKYTEHPYGLGYPLAKLSLCMANQASPSTKMASLLPLDRRVRRFWRSPLRAWNLGPVLPPEQLETIQLPRSQEPGVVPNPRPEGNGWMELEVGEFFVDEDSGNVQFSLLEIEGGHWKSGIIIEGLEIRPKGC</sequence>
<dbReference type="STRING" id="13333.U5DBQ2"/>
<name>U5DBQ2_AMBTC</name>
<dbReference type="eggNOG" id="ENOG502QRA4">
    <property type="taxonomic scope" value="Eukaryota"/>
</dbReference>
<keyword evidence="2" id="KW-1185">Reference proteome</keyword>
<dbReference type="Proteomes" id="UP000017836">
    <property type="component" value="Unassembled WGS sequence"/>
</dbReference>
<dbReference type="PANTHER" id="PTHR32278">
    <property type="entry name" value="F-BOX DOMAIN-CONTAINING PROTEIN"/>
    <property type="match status" value="1"/>
</dbReference>
<accession>U5DBQ2</accession>
<organism evidence="1 2">
    <name type="scientific">Amborella trichopoda</name>
    <dbReference type="NCBI Taxonomy" id="13333"/>
    <lineage>
        <taxon>Eukaryota</taxon>
        <taxon>Viridiplantae</taxon>
        <taxon>Streptophyta</taxon>
        <taxon>Embryophyta</taxon>
        <taxon>Tracheophyta</taxon>
        <taxon>Spermatophyta</taxon>
        <taxon>Magnoliopsida</taxon>
        <taxon>Amborellales</taxon>
        <taxon>Amborellaceae</taxon>
        <taxon>Amborella</taxon>
    </lineage>
</organism>
<protein>
    <recommendedName>
        <fullName evidence="3">F-box domain-containing protein</fullName>
    </recommendedName>
</protein>
<evidence type="ECO:0000313" key="1">
    <source>
        <dbReference type="EMBL" id="ERN18862.1"/>
    </source>
</evidence>